<sequence length="174" mass="19297">MTDFLLDCEQLEHEDGFLESDVELPYKAVEQLGLLLKALDALHPFAVLGGIETSYDSANDEWEMIVEALYGSFIIQPIVDTQNVYFLQDFARIGFCNHTKEKQLRCLVEANGKELLLHDIGLAEDGYFKLLVFEDKGGGNPLLAIGGEELKSANDVRFVSSFANGPDVPSGFTF</sequence>
<name>A0A1G7SUI1_9RHOB</name>
<dbReference type="AlphaFoldDB" id="A0A1G7SUI1"/>
<dbReference type="RefSeq" id="WP_074646667.1">
    <property type="nucleotide sequence ID" value="NZ_FNBL01000015.1"/>
</dbReference>
<protein>
    <submittedName>
        <fullName evidence="1">Uncharacterized protein</fullName>
    </submittedName>
</protein>
<dbReference type="Proteomes" id="UP000182284">
    <property type="component" value="Unassembled WGS sequence"/>
</dbReference>
<evidence type="ECO:0000313" key="1">
    <source>
        <dbReference type="EMBL" id="SDG26631.1"/>
    </source>
</evidence>
<dbReference type="EMBL" id="FNBL01000015">
    <property type="protein sequence ID" value="SDG26631.1"/>
    <property type="molecule type" value="Genomic_DNA"/>
</dbReference>
<proteinExistence type="predicted"/>
<evidence type="ECO:0000313" key="2">
    <source>
        <dbReference type="Proteomes" id="UP000182284"/>
    </source>
</evidence>
<reference evidence="1 2" key="1">
    <citation type="submission" date="2016-10" db="EMBL/GenBank/DDBJ databases">
        <authorList>
            <person name="de Groot N.N."/>
        </authorList>
    </citation>
    <scope>NUCLEOTIDE SEQUENCE [LARGE SCALE GENOMIC DNA]</scope>
    <source>
        <strain evidence="1 2">DSM 27375</strain>
    </source>
</reference>
<organism evidence="1 2">
    <name type="scientific">Celeribacter baekdonensis</name>
    <dbReference type="NCBI Taxonomy" id="875171"/>
    <lineage>
        <taxon>Bacteria</taxon>
        <taxon>Pseudomonadati</taxon>
        <taxon>Pseudomonadota</taxon>
        <taxon>Alphaproteobacteria</taxon>
        <taxon>Rhodobacterales</taxon>
        <taxon>Roseobacteraceae</taxon>
        <taxon>Celeribacter</taxon>
    </lineage>
</organism>
<accession>A0A1G7SUI1</accession>
<dbReference type="OrthoDB" id="7859190at2"/>
<gene>
    <name evidence="1" type="ORF">SAMN04488117_11540</name>
</gene>